<accession>A0A8C9UCG3</accession>
<dbReference type="GO" id="GO:0007131">
    <property type="term" value="P:reciprocal meiotic recombination"/>
    <property type="evidence" value="ECO:0007669"/>
    <property type="project" value="InterPro"/>
</dbReference>
<evidence type="ECO:0000313" key="3">
    <source>
        <dbReference type="Proteomes" id="UP000694409"/>
    </source>
</evidence>
<feature type="region of interest" description="Disordered" evidence="1">
    <location>
        <begin position="51"/>
        <end position="75"/>
    </location>
</feature>
<evidence type="ECO:0000313" key="2">
    <source>
        <dbReference type="Ensembl" id="ENSSCAP00000011620.1"/>
    </source>
</evidence>
<reference evidence="2" key="2">
    <citation type="submission" date="2025-09" db="UniProtKB">
        <authorList>
            <consortium name="Ensembl"/>
        </authorList>
    </citation>
    <scope>IDENTIFICATION</scope>
</reference>
<gene>
    <name evidence="2" type="primary">SYCE3</name>
</gene>
<evidence type="ECO:0000256" key="1">
    <source>
        <dbReference type="SAM" id="MobiDB-lite"/>
    </source>
</evidence>
<dbReference type="GeneID" id="127059148"/>
<keyword evidence="3" id="KW-1185">Reference proteome</keyword>
<dbReference type="Proteomes" id="UP000694409">
    <property type="component" value="Unassembled WGS sequence"/>
</dbReference>
<sequence>MGLVTTSGCAPLPLMGAVGQVPCAVPAKSLTQSRVRPVSLQPRLRWNSSWGRSERPRVPAMPQGPLKMAESESQEGNYYNRGKMVENFKTDMEELLEEMEKLAVCATWMAYDCVAIQANPDLSSAMQHLEDICLMCKEQMEKKWQEVLLESRGEGQKKE</sequence>
<dbReference type="CTD" id="644186"/>
<organism evidence="2 3">
    <name type="scientific">Serinus canaria</name>
    <name type="common">Island canary</name>
    <name type="synonym">Fringilla canaria</name>
    <dbReference type="NCBI Taxonomy" id="9135"/>
    <lineage>
        <taxon>Eukaryota</taxon>
        <taxon>Metazoa</taxon>
        <taxon>Chordata</taxon>
        <taxon>Craniata</taxon>
        <taxon>Vertebrata</taxon>
        <taxon>Euteleostomi</taxon>
        <taxon>Archelosauria</taxon>
        <taxon>Archosauria</taxon>
        <taxon>Dinosauria</taxon>
        <taxon>Saurischia</taxon>
        <taxon>Theropoda</taxon>
        <taxon>Coelurosauria</taxon>
        <taxon>Aves</taxon>
        <taxon>Neognathae</taxon>
        <taxon>Neoaves</taxon>
        <taxon>Telluraves</taxon>
        <taxon>Australaves</taxon>
        <taxon>Passeriformes</taxon>
        <taxon>Passeroidea</taxon>
        <taxon>Fringillidae</taxon>
        <taxon>Carduelinae</taxon>
        <taxon>Serinus</taxon>
    </lineage>
</organism>
<dbReference type="Ensembl" id="ENSSCAT00000013106.1">
    <property type="protein sequence ID" value="ENSSCAP00000011620.1"/>
    <property type="gene ID" value="ENSSCAG00000008716.1"/>
</dbReference>
<dbReference type="AlphaFoldDB" id="A0A8C9UCG3"/>
<proteinExistence type="predicted"/>
<name>A0A8C9UCG3_SERCA</name>
<dbReference type="GO" id="GO:0007130">
    <property type="term" value="P:synaptonemal complex assembly"/>
    <property type="evidence" value="ECO:0007669"/>
    <property type="project" value="InterPro"/>
</dbReference>
<dbReference type="GeneTree" id="ENSGT00390000009978"/>
<dbReference type="OrthoDB" id="9944849at2759"/>
<protein>
    <submittedName>
        <fullName evidence="2">Synaptonemal complex central element protein 3</fullName>
    </submittedName>
</protein>
<dbReference type="InterPro" id="IPR028145">
    <property type="entry name" value="Synaptonemal_3"/>
</dbReference>
<dbReference type="GO" id="GO:0000801">
    <property type="term" value="C:central element"/>
    <property type="evidence" value="ECO:0007669"/>
    <property type="project" value="TreeGrafter"/>
</dbReference>
<dbReference type="RefSeq" id="XP_050826116.1">
    <property type="nucleotide sequence ID" value="XM_050970159.1"/>
</dbReference>
<reference evidence="2" key="1">
    <citation type="submission" date="2025-08" db="UniProtKB">
        <authorList>
            <consortium name="Ensembl"/>
        </authorList>
    </citation>
    <scope>IDENTIFICATION</scope>
</reference>
<dbReference type="PANTHER" id="PTHR36686:SF1">
    <property type="entry name" value="SYNAPTONEMAL COMPLEX CENTRAL ELEMENT PROTEIN 3"/>
    <property type="match status" value="1"/>
</dbReference>
<dbReference type="PANTHER" id="PTHR36686">
    <property type="entry name" value="SYNAPTONEMAL COMPLEX CENTRAL ELEMENT PROTEIN 3"/>
    <property type="match status" value="1"/>
</dbReference>
<dbReference type="Pfam" id="PF15191">
    <property type="entry name" value="Synaptonemal_3"/>
    <property type="match status" value="1"/>
</dbReference>
<dbReference type="GO" id="GO:0007283">
    <property type="term" value="P:spermatogenesis"/>
    <property type="evidence" value="ECO:0007669"/>
    <property type="project" value="InterPro"/>
</dbReference>